<dbReference type="PANTHER" id="PTHR13261">
    <property type="entry name" value="BRCA2 AND CDKN1A INTERACTING PROTEIN"/>
    <property type="match status" value="1"/>
</dbReference>
<keyword evidence="2" id="KW-0813">Transport</keyword>
<dbReference type="Pfam" id="PF13862">
    <property type="entry name" value="BCCIP"/>
    <property type="match status" value="1"/>
</dbReference>
<evidence type="ECO:0000313" key="4">
    <source>
        <dbReference type="Proteomes" id="UP000188533"/>
    </source>
</evidence>
<evidence type="ECO:0000256" key="2">
    <source>
        <dbReference type="PIRNR" id="PIRNR028983"/>
    </source>
</evidence>
<protein>
    <recommendedName>
        <fullName evidence="2">Protein BCP1</fullName>
    </recommendedName>
</protein>
<comment type="subcellular location">
    <subcellularLocation>
        <location evidence="2">Nucleus</location>
    </subcellularLocation>
</comment>
<keyword evidence="2" id="KW-0653">Protein transport</keyword>
<dbReference type="InterPro" id="IPR025602">
    <property type="entry name" value="BCP1_family"/>
</dbReference>
<reference evidence="3 4" key="1">
    <citation type="submission" date="2016-08" db="EMBL/GenBank/DDBJ databases">
        <authorList>
            <consortium name="Lentinula edodes genome sequencing consortium"/>
            <person name="Sakamoto Y."/>
            <person name="Nakade K."/>
            <person name="Sato S."/>
            <person name="Yoshida Y."/>
            <person name="Miyazaki K."/>
            <person name="Natsume S."/>
            <person name="Konno N."/>
        </authorList>
    </citation>
    <scope>NUCLEOTIDE SEQUENCE [LARGE SCALE GENOMIC DNA]</scope>
    <source>
        <strain evidence="3 4">NBRC 111202</strain>
    </source>
</reference>
<dbReference type="AlphaFoldDB" id="A0A1Q3EC95"/>
<dbReference type="GO" id="GO:0005634">
    <property type="term" value="C:nucleus"/>
    <property type="evidence" value="ECO:0007669"/>
    <property type="project" value="UniProtKB-SubCell"/>
</dbReference>
<dbReference type="Proteomes" id="UP000188533">
    <property type="component" value="Unassembled WGS sequence"/>
</dbReference>
<comment type="similarity">
    <text evidence="1 2">Belongs to the BCP1 family.</text>
</comment>
<reference evidence="3 4" key="2">
    <citation type="submission" date="2017-02" db="EMBL/GenBank/DDBJ databases">
        <title>A genome survey and senescence transcriptome analysis in Lentinula edodes.</title>
        <authorList>
            <person name="Sakamoto Y."/>
            <person name="Nakade K."/>
            <person name="Sato S."/>
            <person name="Yoshida Y."/>
            <person name="Miyazaki K."/>
            <person name="Natsume S."/>
            <person name="Konno N."/>
        </authorList>
    </citation>
    <scope>NUCLEOTIDE SEQUENCE [LARGE SCALE GENOMIC DNA]</scope>
    <source>
        <strain evidence="3 4">NBRC 111202</strain>
    </source>
</reference>
<proteinExistence type="inferred from homology"/>
<dbReference type="STRING" id="5353.A0A1Q3EC95"/>
<evidence type="ECO:0000256" key="1">
    <source>
        <dbReference type="ARBA" id="ARBA00006781"/>
    </source>
</evidence>
<sequence length="286" mass="32283">MAKRKTGQDESDSDSDVSMIDVDFDFFNPNPNVDYQAIKRLLVQLFQRDADLFHLHELTELILSQPTIGTTVKTDGQESDPYALLTVINMHAHQDNPSIKALVAYFLQKSLPNPALNTILQNLFSQTEHHVGLVVCERLINMPVQVIPPMYRMLKDELKGEVTANQAFKFSHLIVISRTYHLSMEEETYLTNIKSKSPTNKKKKTKAVTTAPTMSRPVDGVYSFHPEDEFIKQASSHAIDYAFTAAPAEPRDSESFGLDTRGRLMLLPFEQLETMVQTMSEAYAVG</sequence>
<dbReference type="PIRSF" id="PIRSF028983">
    <property type="entry name" value="BCP1"/>
    <property type="match status" value="1"/>
</dbReference>
<comment type="function">
    <text evidence="2">Involved in nuclear export, actin cytoskeleton organization and vesicular transport.</text>
</comment>
<keyword evidence="2" id="KW-0539">Nucleus</keyword>
<accession>A0A1Q3EC95</accession>
<dbReference type="PANTHER" id="PTHR13261:SF0">
    <property type="entry name" value="BRCA2 AND CDKN1A-INTERACTING PROTEIN"/>
    <property type="match status" value="1"/>
</dbReference>
<gene>
    <name evidence="3" type="ORF">LENED_006625</name>
</gene>
<dbReference type="GO" id="GO:0015031">
    <property type="term" value="P:protein transport"/>
    <property type="evidence" value="ECO:0007669"/>
    <property type="project" value="UniProtKB-KW"/>
</dbReference>
<organism evidence="3 4">
    <name type="scientific">Lentinula edodes</name>
    <name type="common">Shiitake mushroom</name>
    <name type="synonym">Lentinus edodes</name>
    <dbReference type="NCBI Taxonomy" id="5353"/>
    <lineage>
        <taxon>Eukaryota</taxon>
        <taxon>Fungi</taxon>
        <taxon>Dikarya</taxon>
        <taxon>Basidiomycota</taxon>
        <taxon>Agaricomycotina</taxon>
        <taxon>Agaricomycetes</taxon>
        <taxon>Agaricomycetidae</taxon>
        <taxon>Agaricales</taxon>
        <taxon>Marasmiineae</taxon>
        <taxon>Omphalotaceae</taxon>
        <taxon>Lentinula</taxon>
    </lineage>
</organism>
<evidence type="ECO:0000313" key="3">
    <source>
        <dbReference type="EMBL" id="GAW04811.1"/>
    </source>
</evidence>
<name>A0A1Q3EC95_LENED</name>
<keyword evidence="4" id="KW-1185">Reference proteome</keyword>
<dbReference type="EMBL" id="BDGU01000211">
    <property type="protein sequence ID" value="GAW04811.1"/>
    <property type="molecule type" value="Genomic_DNA"/>
</dbReference>
<comment type="caution">
    <text evidence="3">The sequence shown here is derived from an EMBL/GenBank/DDBJ whole genome shotgun (WGS) entry which is preliminary data.</text>
</comment>